<dbReference type="Proteomes" id="UP000718278">
    <property type="component" value="Unassembled WGS sequence"/>
</dbReference>
<sequence>MSQEEPPPHWWRLYRDARLDAYVEEALAANIDLRAGDANLRRAAAIVREAESAR</sequence>
<keyword evidence="2" id="KW-1185">Reference proteome</keyword>
<dbReference type="Gene3D" id="1.20.1600.10">
    <property type="entry name" value="Outer membrane efflux proteins (OEP)"/>
    <property type="match status" value="1"/>
</dbReference>
<comment type="caution">
    <text evidence="1">The sequence shown here is derived from an EMBL/GenBank/DDBJ whole genome shotgun (WGS) entry which is preliminary data.</text>
</comment>
<evidence type="ECO:0000313" key="1">
    <source>
        <dbReference type="EMBL" id="MBO1039977.1"/>
    </source>
</evidence>
<evidence type="ECO:0000313" key="2">
    <source>
        <dbReference type="Proteomes" id="UP000718278"/>
    </source>
</evidence>
<accession>A0ABS3K0R2</accession>
<dbReference type="EMBL" id="JADIJS010000002">
    <property type="protein sequence ID" value="MBO1039977.1"/>
    <property type="molecule type" value="Genomic_DNA"/>
</dbReference>
<organism evidence="1 2">
    <name type="scientific">Brucella pituitosa</name>
    <dbReference type="NCBI Taxonomy" id="571256"/>
    <lineage>
        <taxon>Bacteria</taxon>
        <taxon>Pseudomonadati</taxon>
        <taxon>Pseudomonadota</taxon>
        <taxon>Alphaproteobacteria</taxon>
        <taxon>Hyphomicrobiales</taxon>
        <taxon>Brucellaceae</taxon>
        <taxon>Brucella/Ochrobactrum group</taxon>
        <taxon>Brucella</taxon>
    </lineage>
</organism>
<proteinExistence type="predicted"/>
<dbReference type="RefSeq" id="WP_207488556.1">
    <property type="nucleotide sequence ID" value="NZ_JADIJS010000002.1"/>
</dbReference>
<gene>
    <name evidence="1" type="ORF">IPV26_09930</name>
</gene>
<evidence type="ECO:0008006" key="3">
    <source>
        <dbReference type="Google" id="ProtNLM"/>
    </source>
</evidence>
<name>A0ABS3K0R2_9HYPH</name>
<dbReference type="SUPFAM" id="SSF56954">
    <property type="entry name" value="Outer membrane efflux proteins (OEP)"/>
    <property type="match status" value="1"/>
</dbReference>
<protein>
    <recommendedName>
        <fullName evidence="3">Histidine kinase</fullName>
    </recommendedName>
</protein>
<reference evidence="1 2" key="1">
    <citation type="submission" date="2020-10" db="EMBL/GenBank/DDBJ databases">
        <title>Genomic characterization of underground lake bacteria from Wind Cave National Park: Insight into the archetypical LuxI/LuxR and identification of LuxR solos.</title>
        <authorList>
            <person name="Wengert P.C."/>
            <person name="Savka M.A."/>
        </authorList>
    </citation>
    <scope>NUCLEOTIDE SEQUENCE [LARGE SCALE GENOMIC DNA]</scope>
    <source>
        <strain evidence="1 2">SD316</strain>
    </source>
</reference>